<name>A0A543I1C0_9MICO</name>
<keyword evidence="4" id="KW-0804">Transcription</keyword>
<evidence type="ECO:0000259" key="6">
    <source>
        <dbReference type="Pfam" id="PF04542"/>
    </source>
</evidence>
<evidence type="ECO:0000256" key="1">
    <source>
        <dbReference type="ARBA" id="ARBA00010641"/>
    </source>
</evidence>
<dbReference type="NCBIfam" id="TIGR02937">
    <property type="entry name" value="sigma70-ECF"/>
    <property type="match status" value="1"/>
</dbReference>
<dbReference type="SUPFAM" id="SSF88946">
    <property type="entry name" value="Sigma2 domain of RNA polymerase sigma factors"/>
    <property type="match status" value="1"/>
</dbReference>
<proteinExistence type="inferred from homology"/>
<evidence type="ECO:0000256" key="5">
    <source>
        <dbReference type="SAM" id="MobiDB-lite"/>
    </source>
</evidence>
<keyword evidence="3" id="KW-0731">Sigma factor</keyword>
<feature type="domain" description="RNA polymerase sigma factor 70 region 4 type 2" evidence="7">
    <location>
        <begin position="127"/>
        <end position="178"/>
    </location>
</feature>
<dbReference type="InterPro" id="IPR007627">
    <property type="entry name" value="RNA_pol_sigma70_r2"/>
</dbReference>
<dbReference type="InterPro" id="IPR013249">
    <property type="entry name" value="RNA_pol_sigma70_r4_t2"/>
</dbReference>
<dbReference type="SUPFAM" id="SSF88659">
    <property type="entry name" value="Sigma3 and sigma4 domains of RNA polymerase sigma factors"/>
    <property type="match status" value="1"/>
</dbReference>
<dbReference type="Pfam" id="PF08281">
    <property type="entry name" value="Sigma70_r4_2"/>
    <property type="match status" value="1"/>
</dbReference>
<dbReference type="GO" id="GO:0003677">
    <property type="term" value="F:DNA binding"/>
    <property type="evidence" value="ECO:0007669"/>
    <property type="project" value="InterPro"/>
</dbReference>
<protein>
    <submittedName>
        <fullName evidence="8">RNA polymerase sigma-70 factor (ECF subfamily)</fullName>
    </submittedName>
</protein>
<sequence length="205" mass="22592">MSTHESPPDGGHDTGPPSDDRERCFTTLFEQTYTPLRRFAERRVHPSHADDVVSETFVVVWRRLEDLPRDADDARAWVFGVARGVMLNARRSDRRQAALAVRIAQEPASAHPTEGGEHPDLVAGRVDLARAWSRLSPVHQEALALTVWDGLDAPRAARVLGISPVAYRLRLSRARRALRAHAGALPQTSPASRGSVATTSRRSTT</sequence>
<dbReference type="InterPro" id="IPR014284">
    <property type="entry name" value="RNA_pol_sigma-70_dom"/>
</dbReference>
<evidence type="ECO:0000256" key="2">
    <source>
        <dbReference type="ARBA" id="ARBA00023015"/>
    </source>
</evidence>
<evidence type="ECO:0000259" key="7">
    <source>
        <dbReference type="Pfam" id="PF08281"/>
    </source>
</evidence>
<feature type="region of interest" description="Disordered" evidence="5">
    <location>
        <begin position="181"/>
        <end position="205"/>
    </location>
</feature>
<dbReference type="PANTHER" id="PTHR43133">
    <property type="entry name" value="RNA POLYMERASE ECF-TYPE SIGMA FACTO"/>
    <property type="match status" value="1"/>
</dbReference>
<dbReference type="GO" id="GO:0006352">
    <property type="term" value="P:DNA-templated transcription initiation"/>
    <property type="evidence" value="ECO:0007669"/>
    <property type="project" value="InterPro"/>
</dbReference>
<dbReference type="GO" id="GO:0016987">
    <property type="term" value="F:sigma factor activity"/>
    <property type="evidence" value="ECO:0007669"/>
    <property type="project" value="UniProtKB-KW"/>
</dbReference>
<comment type="caution">
    <text evidence="8">The sequence shown here is derived from an EMBL/GenBank/DDBJ whole genome shotgun (WGS) entry which is preliminary data.</text>
</comment>
<organism evidence="8 9">
    <name type="scientific">Humibacillus xanthopallidus</name>
    <dbReference type="NCBI Taxonomy" id="412689"/>
    <lineage>
        <taxon>Bacteria</taxon>
        <taxon>Bacillati</taxon>
        <taxon>Actinomycetota</taxon>
        <taxon>Actinomycetes</taxon>
        <taxon>Micrococcales</taxon>
        <taxon>Intrasporangiaceae</taxon>
        <taxon>Humibacillus</taxon>
    </lineage>
</organism>
<dbReference type="RefSeq" id="WP_141842007.1">
    <property type="nucleotide sequence ID" value="NZ_VFPM01000001.1"/>
</dbReference>
<dbReference type="InterPro" id="IPR036388">
    <property type="entry name" value="WH-like_DNA-bd_sf"/>
</dbReference>
<dbReference type="Gene3D" id="1.10.10.10">
    <property type="entry name" value="Winged helix-like DNA-binding domain superfamily/Winged helix DNA-binding domain"/>
    <property type="match status" value="1"/>
</dbReference>
<dbReference type="Pfam" id="PF04542">
    <property type="entry name" value="Sigma70_r2"/>
    <property type="match status" value="1"/>
</dbReference>
<dbReference type="InterPro" id="IPR013324">
    <property type="entry name" value="RNA_pol_sigma_r3/r4-like"/>
</dbReference>
<keyword evidence="9" id="KW-1185">Reference proteome</keyword>
<keyword evidence="2" id="KW-0805">Transcription regulation</keyword>
<feature type="region of interest" description="Disordered" evidence="5">
    <location>
        <begin position="1"/>
        <end position="22"/>
    </location>
</feature>
<dbReference type="AlphaFoldDB" id="A0A543I1C0"/>
<dbReference type="OrthoDB" id="4184921at2"/>
<dbReference type="InterPro" id="IPR039425">
    <property type="entry name" value="RNA_pol_sigma-70-like"/>
</dbReference>
<dbReference type="Proteomes" id="UP000316747">
    <property type="component" value="Unassembled WGS sequence"/>
</dbReference>
<dbReference type="EMBL" id="VFPM01000001">
    <property type="protein sequence ID" value="TQM64351.1"/>
    <property type="molecule type" value="Genomic_DNA"/>
</dbReference>
<evidence type="ECO:0000313" key="9">
    <source>
        <dbReference type="Proteomes" id="UP000316747"/>
    </source>
</evidence>
<evidence type="ECO:0000256" key="4">
    <source>
        <dbReference type="ARBA" id="ARBA00023163"/>
    </source>
</evidence>
<dbReference type="Gene3D" id="1.10.1740.10">
    <property type="match status" value="1"/>
</dbReference>
<feature type="compositionally biased region" description="Polar residues" evidence="5">
    <location>
        <begin position="186"/>
        <end position="205"/>
    </location>
</feature>
<reference evidence="8 9" key="1">
    <citation type="submission" date="2019-06" db="EMBL/GenBank/DDBJ databases">
        <title>Genome sequencing of plant associated microbes to promote plant fitness in Sorghum bicolor and Oryza sativa.</title>
        <authorList>
            <person name="Coleman-Derr D."/>
        </authorList>
    </citation>
    <scope>NUCLEOTIDE SEQUENCE [LARGE SCALE GENOMIC DNA]</scope>
    <source>
        <strain evidence="8 9">KV-663</strain>
    </source>
</reference>
<comment type="similarity">
    <text evidence="1">Belongs to the sigma-70 factor family. ECF subfamily.</text>
</comment>
<evidence type="ECO:0000313" key="8">
    <source>
        <dbReference type="EMBL" id="TQM64351.1"/>
    </source>
</evidence>
<dbReference type="PANTHER" id="PTHR43133:SF25">
    <property type="entry name" value="RNA POLYMERASE SIGMA FACTOR RFAY-RELATED"/>
    <property type="match status" value="1"/>
</dbReference>
<gene>
    <name evidence="8" type="ORF">FBY41_0717</name>
</gene>
<feature type="domain" description="RNA polymerase sigma-70 region 2" evidence="6">
    <location>
        <begin position="28"/>
        <end position="95"/>
    </location>
</feature>
<dbReference type="InterPro" id="IPR013325">
    <property type="entry name" value="RNA_pol_sigma_r2"/>
</dbReference>
<evidence type="ECO:0000256" key="3">
    <source>
        <dbReference type="ARBA" id="ARBA00023082"/>
    </source>
</evidence>
<accession>A0A543I1C0</accession>